<keyword evidence="2" id="KW-1185">Reference proteome</keyword>
<proteinExistence type="predicted"/>
<organism evidence="1 2">
    <name type="scientific">Linnemannia exigua</name>
    <dbReference type="NCBI Taxonomy" id="604196"/>
    <lineage>
        <taxon>Eukaryota</taxon>
        <taxon>Fungi</taxon>
        <taxon>Fungi incertae sedis</taxon>
        <taxon>Mucoromycota</taxon>
        <taxon>Mortierellomycotina</taxon>
        <taxon>Mortierellomycetes</taxon>
        <taxon>Mortierellales</taxon>
        <taxon>Mortierellaceae</taxon>
        <taxon>Linnemannia</taxon>
    </lineage>
</organism>
<comment type="caution">
    <text evidence="1">The sequence shown here is derived from an EMBL/GenBank/DDBJ whole genome shotgun (WGS) entry which is preliminary data.</text>
</comment>
<name>A0AAD4DKZ0_9FUNG</name>
<evidence type="ECO:0000313" key="2">
    <source>
        <dbReference type="Proteomes" id="UP001194580"/>
    </source>
</evidence>
<protein>
    <submittedName>
        <fullName evidence="1">Uncharacterized protein</fullName>
    </submittedName>
</protein>
<dbReference type="EMBL" id="JAAAIL010000044">
    <property type="protein sequence ID" value="KAG0280850.1"/>
    <property type="molecule type" value="Genomic_DNA"/>
</dbReference>
<reference evidence="1" key="1">
    <citation type="journal article" date="2020" name="Fungal Divers.">
        <title>Resolving the Mortierellaceae phylogeny through synthesis of multi-gene phylogenetics and phylogenomics.</title>
        <authorList>
            <person name="Vandepol N."/>
            <person name="Liber J."/>
            <person name="Desiro A."/>
            <person name="Na H."/>
            <person name="Kennedy M."/>
            <person name="Barry K."/>
            <person name="Grigoriev I.V."/>
            <person name="Miller A.N."/>
            <person name="O'Donnell K."/>
            <person name="Stajich J.E."/>
            <person name="Bonito G."/>
        </authorList>
    </citation>
    <scope>NUCLEOTIDE SEQUENCE</scope>
    <source>
        <strain evidence="1">NRRL 28262</strain>
    </source>
</reference>
<accession>A0AAD4DKZ0</accession>
<feature type="non-terminal residue" evidence="1">
    <location>
        <position position="1"/>
    </location>
</feature>
<gene>
    <name evidence="1" type="ORF">BGZ95_008413</name>
</gene>
<dbReference type="SUPFAM" id="SSF52047">
    <property type="entry name" value="RNI-like"/>
    <property type="match status" value="1"/>
</dbReference>
<dbReference type="Gene3D" id="3.80.10.10">
    <property type="entry name" value="Ribonuclease Inhibitor"/>
    <property type="match status" value="1"/>
</dbReference>
<dbReference type="InterPro" id="IPR032675">
    <property type="entry name" value="LRR_dom_sf"/>
</dbReference>
<evidence type="ECO:0000313" key="1">
    <source>
        <dbReference type="EMBL" id="KAG0280850.1"/>
    </source>
</evidence>
<sequence length="585" mass="67066">VVDRLPRLELIYFLLDEVYDSSDTPSTKTVREDMVMQELVRFVEEHTRIFKGRLKTVQGLDSLLWPQIRNNITESAQRQIYRLLPPLYKPTSISNGNWARLMEHPLTTDLSDVQDICGVKPKQWQHAIRENFQILQRCRSLKNLDTLSIGRKSFAWAVQEKRRSLCMSGSRSVVSSGGGRELQLPPASEQQDLVPLESLVMYGYHALTDEADDIAYAFSQTLKRLVVVATESQEQLQTIHFGRGWADLPALTELDLRSRYHKLVLDPVLLTHFPRLTRARISDATVEYQCQDIEPCLPSDLPYLQTLMLQGWSALSFNPATLHSTTVLKDLKVFSRENSDFTTCFIPPLEELLRSYGILTEGEETHAATPGPARPLWTWDWHLPKLTSLTLNGEFAILFEFQMLHGCPSLELLHLNIRLIHGEYTRVLSQADFFLPAIDTTSSINKQQEPSLVWRCGKRRQGSVPIVVKRLKLLVLHGHWVVDDTLLPQLLDGMAPQLNAVKMEDSSGFTMRCLVDFVKTKVRHINLMYVGLPQPSEEEGVELGLYPCKGRKKDMKFTFPYQLYFQRTEYLLLRDPFVLALSTEE</sequence>
<dbReference type="AlphaFoldDB" id="A0AAD4DKZ0"/>
<dbReference type="Proteomes" id="UP001194580">
    <property type="component" value="Unassembled WGS sequence"/>
</dbReference>